<comment type="caution">
    <text evidence="1">The sequence shown here is derived from an EMBL/GenBank/DDBJ whole genome shotgun (WGS) entry which is preliminary data.</text>
</comment>
<sequence>MRKVLVGVLAVLMSVIVFSFSGEVTHASEISPTTPPNTYSDSESEVTRFVESNLIGTKINVPGNNGISPQTGGYLYKNVSWSEKNKKKTYLGIVTKGTTVSFGVNAGGGFIRIGIAKSTSRKYREYRVTSQFKSTWKVYDKYSGYYVRTETFNQKVKYKSYSRVK</sequence>
<evidence type="ECO:0000313" key="1">
    <source>
        <dbReference type="EMBL" id="GGB50334.1"/>
    </source>
</evidence>
<dbReference type="EMBL" id="BMJD01000026">
    <property type="protein sequence ID" value="GGB50334.1"/>
    <property type="molecule type" value="Genomic_DNA"/>
</dbReference>
<protein>
    <submittedName>
        <fullName evidence="1">Uncharacterized protein</fullName>
    </submittedName>
</protein>
<reference evidence="1" key="2">
    <citation type="submission" date="2020-09" db="EMBL/GenBank/DDBJ databases">
        <authorList>
            <person name="Sun Q."/>
            <person name="Zhou Y."/>
        </authorList>
    </citation>
    <scope>NUCLEOTIDE SEQUENCE</scope>
    <source>
        <strain evidence="1">CGMCC 1.15454</strain>
    </source>
</reference>
<proteinExistence type="predicted"/>
<evidence type="ECO:0000313" key="2">
    <source>
        <dbReference type="Proteomes" id="UP000621492"/>
    </source>
</evidence>
<reference evidence="1" key="1">
    <citation type="journal article" date="2014" name="Int. J. Syst. Evol. Microbiol.">
        <title>Complete genome sequence of Corynebacterium casei LMG S-19264T (=DSM 44701T), isolated from a smear-ripened cheese.</title>
        <authorList>
            <consortium name="US DOE Joint Genome Institute (JGI-PGF)"/>
            <person name="Walter F."/>
            <person name="Albersmeier A."/>
            <person name="Kalinowski J."/>
            <person name="Ruckert C."/>
        </authorList>
    </citation>
    <scope>NUCLEOTIDE SEQUENCE</scope>
    <source>
        <strain evidence="1">CGMCC 1.15454</strain>
    </source>
</reference>
<keyword evidence="2" id="KW-1185">Reference proteome</keyword>
<name>A0A9W5TZK0_9BACI</name>
<dbReference type="RefSeq" id="WP_155555556.1">
    <property type="nucleotide sequence ID" value="NZ_BMJD01000026.1"/>
</dbReference>
<dbReference type="AlphaFoldDB" id="A0A9W5TZK0"/>
<dbReference type="NCBIfam" id="NF046016">
    <property type="entry name" value="LMxysn_1693_fam"/>
    <property type="match status" value="1"/>
</dbReference>
<organism evidence="1 2">
    <name type="scientific">Lentibacillus populi</name>
    <dbReference type="NCBI Taxonomy" id="1827502"/>
    <lineage>
        <taxon>Bacteria</taxon>
        <taxon>Bacillati</taxon>
        <taxon>Bacillota</taxon>
        <taxon>Bacilli</taxon>
        <taxon>Bacillales</taxon>
        <taxon>Bacillaceae</taxon>
        <taxon>Lentibacillus</taxon>
    </lineage>
</organism>
<gene>
    <name evidence="1" type="ORF">GCM10011409_29920</name>
</gene>
<accession>A0A9W5TZK0</accession>
<dbReference type="Proteomes" id="UP000621492">
    <property type="component" value="Unassembled WGS sequence"/>
</dbReference>